<feature type="compositionally biased region" description="Basic and acidic residues" evidence="1">
    <location>
        <begin position="104"/>
        <end position="116"/>
    </location>
</feature>
<evidence type="ECO:0000256" key="1">
    <source>
        <dbReference type="SAM" id="MobiDB-lite"/>
    </source>
</evidence>
<dbReference type="EMBL" id="GQ357915">
    <property type="protein sequence ID" value="ACV50226.1"/>
    <property type="molecule type" value="Genomic_DNA"/>
</dbReference>
<dbReference type="Proteomes" id="UP000008986">
    <property type="component" value="Segment"/>
</dbReference>
<protein>
    <submittedName>
        <fullName evidence="2">Uncharacterized protein</fullName>
    </submittedName>
</protein>
<name>C9DGH5_BPW14</name>
<dbReference type="GeneID" id="8684152"/>
<evidence type="ECO:0000313" key="3">
    <source>
        <dbReference type="Proteomes" id="UP000008986"/>
    </source>
</evidence>
<evidence type="ECO:0000313" key="2">
    <source>
        <dbReference type="EMBL" id="ACV50226.1"/>
    </source>
</evidence>
<accession>C9DGH5</accession>
<sequence>MSATDNKDGRLGGDNALPGQLPLVECVINVDMAKVQNLTKAGDVQALATYLKSLITESISNQTVGALQALAEGKNPFAKEGDDDGDDDKDKGDPDGKGDDDDDAGKGKNKDENPDD</sequence>
<organism evidence="2 3">
    <name type="scientific">Delftia phage PhiW-14</name>
    <name type="common">Deftia acidovorans bacteriophage phiW-14</name>
    <dbReference type="NCBI Taxonomy" id="665032"/>
    <lineage>
        <taxon>Viruses</taxon>
        <taxon>Duplodnaviria</taxon>
        <taxon>Heunggongvirae</taxon>
        <taxon>Uroviricota</taxon>
        <taxon>Caudoviricetes</taxon>
        <taxon>Ionavirus</taxon>
        <taxon>Ionavirus W14</taxon>
    </lineage>
</organism>
<feature type="region of interest" description="Disordered" evidence="1">
    <location>
        <begin position="72"/>
        <end position="116"/>
    </location>
</feature>
<proteinExistence type="predicted"/>
<keyword evidence="3" id="KW-1185">Reference proteome</keyword>
<reference evidence="3" key="1">
    <citation type="submission" date="2009-07" db="EMBL/GenBank/DDBJ databases">
        <authorList>
            <person name="Kropinski A.M."/>
            <person name="Villegas A."/>
            <person name="Lingohr E.J."/>
        </authorList>
    </citation>
    <scope>NUCLEOTIDE SEQUENCE [LARGE SCALE GENOMIC DNA]</scope>
</reference>
<feature type="region of interest" description="Disordered" evidence="1">
    <location>
        <begin position="1"/>
        <end position="20"/>
    </location>
</feature>
<organismHost>
    <name type="scientific">Delftia acidovorans</name>
    <name type="common">Pseudomonas acidovorans</name>
    <name type="synonym">Comamonas acidovorans</name>
    <dbReference type="NCBI Taxonomy" id="80866"/>
</organismHost>
<gene>
    <name evidence="2" type="primary">204</name>
</gene>
<dbReference type="RefSeq" id="YP_003359058.1">
    <property type="nucleotide sequence ID" value="NC_013697.1"/>
</dbReference>
<feature type="compositionally biased region" description="Basic and acidic residues" evidence="1">
    <location>
        <begin position="88"/>
        <end position="97"/>
    </location>
</feature>
<dbReference type="KEGG" id="vg:8684152"/>
<feature type="compositionally biased region" description="Basic and acidic residues" evidence="1">
    <location>
        <begin position="1"/>
        <end position="11"/>
    </location>
</feature>